<organism evidence="2 3">
    <name type="scientific">Aspergillus hiratsukae</name>
    <dbReference type="NCBI Taxonomy" id="1194566"/>
    <lineage>
        <taxon>Eukaryota</taxon>
        <taxon>Fungi</taxon>
        <taxon>Dikarya</taxon>
        <taxon>Ascomycota</taxon>
        <taxon>Pezizomycotina</taxon>
        <taxon>Eurotiomycetes</taxon>
        <taxon>Eurotiomycetidae</taxon>
        <taxon>Eurotiales</taxon>
        <taxon>Aspergillaceae</taxon>
        <taxon>Aspergillus</taxon>
        <taxon>Aspergillus subgen. Fumigati</taxon>
    </lineage>
</organism>
<evidence type="ECO:0000256" key="1">
    <source>
        <dbReference type="SAM" id="MobiDB-lite"/>
    </source>
</evidence>
<dbReference type="AlphaFoldDB" id="A0A8H6UIJ4"/>
<feature type="compositionally biased region" description="Polar residues" evidence="1">
    <location>
        <begin position="17"/>
        <end position="31"/>
    </location>
</feature>
<keyword evidence="3" id="KW-1185">Reference proteome</keyword>
<evidence type="ECO:0008006" key="4">
    <source>
        <dbReference type="Google" id="ProtNLM"/>
    </source>
</evidence>
<proteinExistence type="predicted"/>
<evidence type="ECO:0000313" key="2">
    <source>
        <dbReference type="EMBL" id="KAF7128810.1"/>
    </source>
</evidence>
<feature type="region of interest" description="Disordered" evidence="1">
    <location>
        <begin position="1"/>
        <end position="77"/>
    </location>
</feature>
<feature type="region of interest" description="Disordered" evidence="1">
    <location>
        <begin position="246"/>
        <end position="273"/>
    </location>
</feature>
<accession>A0A8H6UIJ4</accession>
<reference evidence="2" key="1">
    <citation type="submission" date="2020-06" db="EMBL/GenBank/DDBJ databases">
        <title>Draft genome sequences of strains closely related to Aspergillus parafelis and Aspergillus hiratsukae.</title>
        <authorList>
            <person name="Dos Santos R.A.C."/>
            <person name="Rivero-Menendez O."/>
            <person name="Steenwyk J.L."/>
            <person name="Mead M.E."/>
            <person name="Goldman G.H."/>
            <person name="Alastruey-Izquierdo A."/>
            <person name="Rokas A."/>
        </authorList>
    </citation>
    <scope>NUCLEOTIDE SEQUENCE</scope>
    <source>
        <strain evidence="2">CNM-CM5793</strain>
    </source>
</reference>
<dbReference type="Proteomes" id="UP000630445">
    <property type="component" value="Unassembled WGS sequence"/>
</dbReference>
<dbReference type="PANTHER" id="PTHR33481">
    <property type="entry name" value="REVERSE TRANSCRIPTASE"/>
    <property type="match status" value="1"/>
</dbReference>
<gene>
    <name evidence="2" type="ORF">CNMCM5793_003719</name>
</gene>
<dbReference type="EMBL" id="JACBAD010001897">
    <property type="protein sequence ID" value="KAF7128810.1"/>
    <property type="molecule type" value="Genomic_DNA"/>
</dbReference>
<name>A0A8H6UIJ4_9EURO</name>
<protein>
    <recommendedName>
        <fullName evidence="4">Reverse transcriptase domain-containing protein</fullName>
    </recommendedName>
</protein>
<comment type="caution">
    <text evidence="2">The sequence shown here is derived from an EMBL/GenBank/DDBJ whole genome shotgun (WGS) entry which is preliminary data.</text>
</comment>
<dbReference type="OrthoDB" id="4510570at2759"/>
<feature type="compositionally biased region" description="Polar residues" evidence="1">
    <location>
        <begin position="251"/>
        <end position="267"/>
    </location>
</feature>
<dbReference type="PANTHER" id="PTHR33481:SF1">
    <property type="entry name" value="ENDONUCLEASE_EXONUCLEASE_PHOSPHATASE DOMAIN-CONTAINING PROTEIN-RELATED"/>
    <property type="match status" value="1"/>
</dbReference>
<sequence>MGAPSKAPLRKLKPSGPQCSGVSTKKTTSPRTLWKTGQARDTCPRPPPSPSKRWKRTPSASPAPHREPTASPCGCSRRARHTSGTLCSASTTAASPSVTSHATGGWRRWPCCRKWARRISLPSALGAQLPSSPASPVARRLAWTAITNDVISPQHGEALPKRSMMDLVAAFTNDVEAALAQGRKVTLVKMDVQGAFDALLKRRLLKRMTEQDVQDVLKWGTDNKVAVAPEKLEAIHITWHQSPLLRRKVKSQPSPGSESGWTGSSPSAAIDGPPASSLRKAVMTCVLPSLLYGTEAWYTDRTEPARHSGGGRPELVSAPVGRHVSLLNKTLALAVRGVLPVWRTTPTATLFRNAGLPFADVALEEANLRFALRL</sequence>
<evidence type="ECO:0000313" key="3">
    <source>
        <dbReference type="Proteomes" id="UP000630445"/>
    </source>
</evidence>